<gene>
    <name evidence="2" type="ORF">mMyoMyo1_010892</name>
</gene>
<protein>
    <submittedName>
        <fullName evidence="2">Uncharacterized protein</fullName>
    </submittedName>
</protein>
<organism evidence="2 3">
    <name type="scientific">Myotis myotis</name>
    <name type="common">Greater mouse-eared bat</name>
    <name type="synonym">Vespertilio myotis</name>
    <dbReference type="NCBI Taxonomy" id="51298"/>
    <lineage>
        <taxon>Eukaryota</taxon>
        <taxon>Metazoa</taxon>
        <taxon>Chordata</taxon>
        <taxon>Craniata</taxon>
        <taxon>Vertebrata</taxon>
        <taxon>Euteleostomi</taxon>
        <taxon>Mammalia</taxon>
        <taxon>Eutheria</taxon>
        <taxon>Laurasiatheria</taxon>
        <taxon>Chiroptera</taxon>
        <taxon>Yangochiroptera</taxon>
        <taxon>Vespertilionidae</taxon>
        <taxon>Myotis</taxon>
    </lineage>
</organism>
<dbReference type="Proteomes" id="UP000527355">
    <property type="component" value="Unassembled WGS sequence"/>
</dbReference>
<dbReference type="EMBL" id="JABWUV010000036">
    <property type="protein sequence ID" value="KAF6271950.1"/>
    <property type="molecule type" value="Genomic_DNA"/>
</dbReference>
<name>A0A7J7R704_MYOMY</name>
<evidence type="ECO:0000313" key="2">
    <source>
        <dbReference type="EMBL" id="KAF6271950.1"/>
    </source>
</evidence>
<evidence type="ECO:0000256" key="1">
    <source>
        <dbReference type="SAM" id="Phobius"/>
    </source>
</evidence>
<evidence type="ECO:0000313" key="3">
    <source>
        <dbReference type="Proteomes" id="UP000527355"/>
    </source>
</evidence>
<feature type="transmembrane region" description="Helical" evidence="1">
    <location>
        <begin position="21"/>
        <end position="42"/>
    </location>
</feature>
<keyword evidence="1" id="KW-0472">Membrane</keyword>
<accession>A0A7J7R704</accession>
<keyword evidence="1" id="KW-1133">Transmembrane helix</keyword>
<keyword evidence="1" id="KW-0812">Transmembrane</keyword>
<keyword evidence="3" id="KW-1185">Reference proteome</keyword>
<proteinExistence type="predicted"/>
<comment type="caution">
    <text evidence="2">The sequence shown here is derived from an EMBL/GenBank/DDBJ whole genome shotgun (WGS) entry which is preliminary data.</text>
</comment>
<feature type="transmembrane region" description="Helical" evidence="1">
    <location>
        <begin position="48"/>
        <end position="73"/>
    </location>
</feature>
<dbReference type="AlphaFoldDB" id="A0A7J7R704"/>
<sequence>MWREMVLGRHIYEGSWRQRSCVYLVCFMYVCIMYFGSTMYVLCVLCMYLYVFYICMFCVCVYDVLCLCIMYILEARCTDSCTGGVPWPGLCPFTIRDPSGDVRGPGHGFGLIPAGQAKGPHWASGMHIRYLFG</sequence>
<reference evidence="2 3" key="1">
    <citation type="journal article" date="2020" name="Nature">
        <title>Six reference-quality genomes reveal evolution of bat adaptations.</title>
        <authorList>
            <person name="Jebb D."/>
            <person name="Huang Z."/>
            <person name="Pippel M."/>
            <person name="Hughes G.M."/>
            <person name="Lavrichenko K."/>
            <person name="Devanna P."/>
            <person name="Winkler S."/>
            <person name="Jermiin L.S."/>
            <person name="Skirmuntt E.C."/>
            <person name="Katzourakis A."/>
            <person name="Burkitt-Gray L."/>
            <person name="Ray D.A."/>
            <person name="Sullivan K.A.M."/>
            <person name="Roscito J.G."/>
            <person name="Kirilenko B.M."/>
            <person name="Davalos L.M."/>
            <person name="Corthals A.P."/>
            <person name="Power M.L."/>
            <person name="Jones G."/>
            <person name="Ransome R.D."/>
            <person name="Dechmann D.K.N."/>
            <person name="Locatelli A.G."/>
            <person name="Puechmaille S.J."/>
            <person name="Fedrigo O."/>
            <person name="Jarvis E.D."/>
            <person name="Hiller M."/>
            <person name="Vernes S.C."/>
            <person name="Myers E.W."/>
            <person name="Teeling E.C."/>
        </authorList>
    </citation>
    <scope>NUCLEOTIDE SEQUENCE [LARGE SCALE GENOMIC DNA]</scope>
    <source>
        <strain evidence="2">MMyoMyo1</strain>
        <tissue evidence="2">Flight muscle</tissue>
    </source>
</reference>